<accession>A0A1C2DFY5</accession>
<evidence type="ECO:0008006" key="3">
    <source>
        <dbReference type="Google" id="ProtNLM"/>
    </source>
</evidence>
<protein>
    <recommendedName>
        <fullName evidence="3">DUF1127 domain-containing protein</fullName>
    </recommendedName>
</protein>
<dbReference type="EMBL" id="MDEO01000036">
    <property type="protein sequence ID" value="OCX13674.1"/>
    <property type="molecule type" value="Genomic_DNA"/>
</dbReference>
<organism evidence="1 2">
    <name type="scientific">Mesorhizobium hungaricum</name>
    <dbReference type="NCBI Taxonomy" id="1566387"/>
    <lineage>
        <taxon>Bacteria</taxon>
        <taxon>Pseudomonadati</taxon>
        <taxon>Pseudomonadota</taxon>
        <taxon>Alphaproteobacteria</taxon>
        <taxon>Hyphomicrobiales</taxon>
        <taxon>Phyllobacteriaceae</taxon>
        <taxon>Mesorhizobium</taxon>
    </lineage>
</organism>
<comment type="caution">
    <text evidence="1">The sequence shown here is derived from an EMBL/GenBank/DDBJ whole genome shotgun (WGS) entry which is preliminary data.</text>
</comment>
<keyword evidence="2" id="KW-1185">Reference proteome</keyword>
<sequence length="60" mass="7441">MSRRYSVASLRRRIATWREQIRFRWDLKQMAKDNPHLIDDIGLTRRQAEEEIAKLPFWQR</sequence>
<dbReference type="AlphaFoldDB" id="A0A1C2DFY5"/>
<name>A0A1C2DFY5_9HYPH</name>
<reference evidence="1 2" key="1">
    <citation type="submission" date="2016-08" db="EMBL/GenBank/DDBJ databases">
        <title>Whole genome sequence of Mesorhizobium sp. strain UASWS1009 isolated from industrial sewage.</title>
        <authorList>
            <person name="Crovadore J."/>
            <person name="Calmin G."/>
            <person name="Chablais R."/>
            <person name="Cochard B."/>
            <person name="Lefort F."/>
        </authorList>
    </citation>
    <scope>NUCLEOTIDE SEQUENCE [LARGE SCALE GENOMIC DNA]</scope>
    <source>
        <strain evidence="1 2">UASWS1009</strain>
    </source>
</reference>
<gene>
    <name evidence="1" type="ORF">QV13_22550</name>
</gene>
<proteinExistence type="predicted"/>
<evidence type="ECO:0000313" key="1">
    <source>
        <dbReference type="EMBL" id="OCX13674.1"/>
    </source>
</evidence>
<evidence type="ECO:0000313" key="2">
    <source>
        <dbReference type="Proteomes" id="UP000094412"/>
    </source>
</evidence>
<dbReference type="Proteomes" id="UP000094412">
    <property type="component" value="Unassembled WGS sequence"/>
</dbReference>